<dbReference type="GO" id="GO:0019185">
    <property type="term" value="C:snRNA-activating protein complex"/>
    <property type="evidence" value="ECO:0007669"/>
    <property type="project" value="TreeGrafter"/>
</dbReference>
<dbReference type="SMART" id="SM00717">
    <property type="entry name" value="SANT"/>
    <property type="match status" value="4"/>
</dbReference>
<sequence>MLTIICFAKTNTRVLSKTAYNLTYGCLKNVSLKKVAITRVALYKSFSSSSDPFGSQSFSPKTEENQLSTITRTQVDGINSSKADPFSGAQEVFSSNTYKSAGHLKLYGDNWENNNNNGVIKQSSYQISKNLEEDYIDLTSYETRSKSFQKAGAQKFKMPQNQQLIDAIDEHGENWEYISKEIFNDNFGPEELKYKWDNLKSLIKSRVQQNKVYPFWTTKESLKLTDAVKACGKDWQKISIDWFDNKRSQVSLEKKWEKLAQIENKPYTNFKLIKADNQYRKNWEVMSRNNINPNPLLPERTRLNNSDQSIARELGRELNLQWSNIVNLFGQQAISLEIHFESLQDCSWTKEENSTLFAAIKKYGTDDWEKILKLLPGKSLKNIKERCSNILWEPQEVEAFDKAHEQYGTNWGKISEVVGSRSPGQCWSYWKITTGYDLLKPNSESEVKLETRGIQHANVFIQFPNKELLRMSFIRRNTEEDFIHEKTVC</sequence>
<evidence type="ECO:0000259" key="6">
    <source>
        <dbReference type="PROSITE" id="PS51293"/>
    </source>
</evidence>
<keyword evidence="3" id="KW-0804">Transcription</keyword>
<accession>A0A8H3QIE6</accession>
<dbReference type="GO" id="GO:0001006">
    <property type="term" value="F:RNA polymerase III type 3 promoter sequence-specific DNA binding"/>
    <property type="evidence" value="ECO:0007669"/>
    <property type="project" value="TreeGrafter"/>
</dbReference>
<dbReference type="SUPFAM" id="SSF46689">
    <property type="entry name" value="Homeodomain-like"/>
    <property type="match status" value="2"/>
</dbReference>
<evidence type="ECO:0000256" key="3">
    <source>
        <dbReference type="ARBA" id="ARBA00023163"/>
    </source>
</evidence>
<feature type="domain" description="HTH myb-type" evidence="7">
    <location>
        <begin position="341"/>
        <end position="386"/>
    </location>
</feature>
<evidence type="ECO:0000256" key="4">
    <source>
        <dbReference type="ARBA" id="ARBA00023242"/>
    </source>
</evidence>
<evidence type="ECO:0000259" key="7">
    <source>
        <dbReference type="PROSITE" id="PS51294"/>
    </source>
</evidence>
<dbReference type="InterPro" id="IPR009057">
    <property type="entry name" value="Homeodomain-like_sf"/>
</dbReference>
<dbReference type="AlphaFoldDB" id="A0A8H3QIE6"/>
<dbReference type="GO" id="GO:0000978">
    <property type="term" value="F:RNA polymerase II cis-regulatory region sequence-specific DNA binding"/>
    <property type="evidence" value="ECO:0007669"/>
    <property type="project" value="TreeGrafter"/>
</dbReference>
<dbReference type="PROSITE" id="PS51293">
    <property type="entry name" value="SANT"/>
    <property type="match status" value="1"/>
</dbReference>
<feature type="domain" description="SANT" evidence="6">
    <location>
        <begin position="392"/>
        <end position="435"/>
    </location>
</feature>
<protein>
    <submittedName>
        <fullName evidence="8">snRNA-activating protein complex subunit 4</fullName>
    </submittedName>
</protein>
<dbReference type="OrthoDB" id="2143914at2759"/>
<keyword evidence="1" id="KW-0805">Transcription regulation</keyword>
<reference evidence="8" key="1">
    <citation type="submission" date="2019-10" db="EMBL/GenBank/DDBJ databases">
        <title>Conservation and host-specific expression of non-tandemly repeated heterogenous ribosome RNA gene in arbuscular mycorrhizal fungi.</title>
        <authorList>
            <person name="Maeda T."/>
            <person name="Kobayashi Y."/>
            <person name="Nakagawa T."/>
            <person name="Ezawa T."/>
            <person name="Yamaguchi K."/>
            <person name="Bino T."/>
            <person name="Nishimoto Y."/>
            <person name="Shigenobu S."/>
            <person name="Kawaguchi M."/>
        </authorList>
    </citation>
    <scope>NUCLEOTIDE SEQUENCE</scope>
    <source>
        <strain evidence="8">HR1</strain>
    </source>
</reference>
<dbReference type="PANTHER" id="PTHR46621:SF1">
    <property type="entry name" value="SNRNA-ACTIVATING PROTEIN COMPLEX SUBUNIT 4"/>
    <property type="match status" value="1"/>
</dbReference>
<keyword evidence="4" id="KW-0539">Nucleus</keyword>
<dbReference type="GO" id="GO:0042796">
    <property type="term" value="P:snRNA transcription by RNA polymerase III"/>
    <property type="evidence" value="ECO:0007669"/>
    <property type="project" value="TreeGrafter"/>
</dbReference>
<name>A0A8H3QIE6_9GLOM</name>
<feature type="domain" description="Myb-like" evidence="5">
    <location>
        <begin position="216"/>
        <end position="260"/>
    </location>
</feature>
<dbReference type="Proteomes" id="UP000615446">
    <property type="component" value="Unassembled WGS sequence"/>
</dbReference>
<dbReference type="Pfam" id="PF00249">
    <property type="entry name" value="Myb_DNA-binding"/>
    <property type="match status" value="2"/>
</dbReference>
<evidence type="ECO:0000256" key="1">
    <source>
        <dbReference type="ARBA" id="ARBA00023015"/>
    </source>
</evidence>
<dbReference type="PROSITE" id="PS50090">
    <property type="entry name" value="MYB_LIKE"/>
    <property type="match status" value="3"/>
</dbReference>
<dbReference type="InterPro" id="IPR001005">
    <property type="entry name" value="SANT/Myb"/>
</dbReference>
<dbReference type="GO" id="GO:0042795">
    <property type="term" value="P:snRNA transcription by RNA polymerase II"/>
    <property type="evidence" value="ECO:0007669"/>
    <property type="project" value="TreeGrafter"/>
</dbReference>
<evidence type="ECO:0000259" key="5">
    <source>
        <dbReference type="PROSITE" id="PS50090"/>
    </source>
</evidence>
<gene>
    <name evidence="8" type="ORF">RCL2_000776800</name>
</gene>
<proteinExistence type="predicted"/>
<dbReference type="EMBL" id="BLAL01000050">
    <property type="protein sequence ID" value="GES80496.1"/>
    <property type="molecule type" value="Genomic_DNA"/>
</dbReference>
<evidence type="ECO:0000313" key="9">
    <source>
        <dbReference type="Proteomes" id="UP000615446"/>
    </source>
</evidence>
<feature type="domain" description="HTH myb-type" evidence="7">
    <location>
        <begin position="392"/>
        <end position="443"/>
    </location>
</feature>
<feature type="domain" description="Myb-like" evidence="5">
    <location>
        <begin position="347"/>
        <end position="391"/>
    </location>
</feature>
<keyword evidence="2" id="KW-0238">DNA-binding</keyword>
<organism evidence="8 9">
    <name type="scientific">Rhizophagus clarus</name>
    <dbReference type="NCBI Taxonomy" id="94130"/>
    <lineage>
        <taxon>Eukaryota</taxon>
        <taxon>Fungi</taxon>
        <taxon>Fungi incertae sedis</taxon>
        <taxon>Mucoromycota</taxon>
        <taxon>Glomeromycotina</taxon>
        <taxon>Glomeromycetes</taxon>
        <taxon>Glomerales</taxon>
        <taxon>Glomeraceae</taxon>
        <taxon>Rhizophagus</taxon>
    </lineage>
</organism>
<feature type="domain" description="Myb-like" evidence="5">
    <location>
        <begin position="392"/>
        <end position="434"/>
    </location>
</feature>
<dbReference type="Gene3D" id="1.10.10.60">
    <property type="entry name" value="Homeodomain-like"/>
    <property type="match status" value="3"/>
</dbReference>
<dbReference type="CDD" id="cd00167">
    <property type="entry name" value="SANT"/>
    <property type="match status" value="2"/>
</dbReference>
<comment type="caution">
    <text evidence="8">The sequence shown here is derived from an EMBL/GenBank/DDBJ whole genome shotgun (WGS) entry which is preliminary data.</text>
</comment>
<dbReference type="InterPro" id="IPR017884">
    <property type="entry name" value="SANT_dom"/>
</dbReference>
<dbReference type="PANTHER" id="PTHR46621">
    <property type="entry name" value="SNRNA-ACTIVATING PROTEIN COMPLEX SUBUNIT 4"/>
    <property type="match status" value="1"/>
</dbReference>
<evidence type="ECO:0000256" key="2">
    <source>
        <dbReference type="ARBA" id="ARBA00023125"/>
    </source>
</evidence>
<dbReference type="InterPro" id="IPR017930">
    <property type="entry name" value="Myb_dom"/>
</dbReference>
<evidence type="ECO:0000313" key="8">
    <source>
        <dbReference type="EMBL" id="GES80496.1"/>
    </source>
</evidence>
<dbReference type="InterPro" id="IPR051575">
    <property type="entry name" value="Myb-like_DNA-bd"/>
</dbReference>
<dbReference type="PROSITE" id="PS51294">
    <property type="entry name" value="HTH_MYB"/>
    <property type="match status" value="2"/>
</dbReference>